<evidence type="ECO:0000259" key="1">
    <source>
        <dbReference type="Pfam" id="PF13456"/>
    </source>
</evidence>
<name>A0A7J9ICB9_9ROSI</name>
<reference evidence="2 3" key="1">
    <citation type="journal article" date="2019" name="Genome Biol. Evol.">
        <title>Insights into the evolution of the New World diploid cottons (Gossypium, subgenus Houzingenia) based on genome sequencing.</title>
        <authorList>
            <person name="Grover C.E."/>
            <person name="Arick M.A. 2nd"/>
            <person name="Thrash A."/>
            <person name="Conover J.L."/>
            <person name="Sanders W.S."/>
            <person name="Peterson D.G."/>
            <person name="Frelichowski J.E."/>
            <person name="Scheffler J.A."/>
            <person name="Scheffler B.E."/>
            <person name="Wendel J.F."/>
        </authorList>
    </citation>
    <scope>NUCLEOTIDE SEQUENCE [LARGE SCALE GENOMIC DNA]</scope>
    <source>
        <strain evidence="2">0</strain>
        <tissue evidence="2">Leaf</tissue>
    </source>
</reference>
<dbReference type="InterPro" id="IPR044730">
    <property type="entry name" value="RNase_H-like_dom_plant"/>
</dbReference>
<dbReference type="InterPro" id="IPR052929">
    <property type="entry name" value="RNase_H-like_EbsB-rel"/>
</dbReference>
<evidence type="ECO:0000313" key="2">
    <source>
        <dbReference type="EMBL" id="MBA0819254.1"/>
    </source>
</evidence>
<dbReference type="Pfam" id="PF13456">
    <property type="entry name" value="RVT_3"/>
    <property type="match status" value="1"/>
</dbReference>
<dbReference type="EMBL" id="JABFAD010328693">
    <property type="protein sequence ID" value="MBA0819254.1"/>
    <property type="molecule type" value="Genomic_DNA"/>
</dbReference>
<dbReference type="GO" id="GO:0004523">
    <property type="term" value="F:RNA-DNA hybrid ribonuclease activity"/>
    <property type="evidence" value="ECO:0007669"/>
    <property type="project" value="InterPro"/>
</dbReference>
<protein>
    <recommendedName>
        <fullName evidence="1">RNase H type-1 domain-containing protein</fullName>
    </recommendedName>
</protein>
<proteinExistence type="predicted"/>
<gene>
    <name evidence="2" type="ORF">Gohar_019802</name>
</gene>
<evidence type="ECO:0000313" key="3">
    <source>
        <dbReference type="Proteomes" id="UP000593560"/>
    </source>
</evidence>
<dbReference type="GO" id="GO:0003676">
    <property type="term" value="F:nucleic acid binding"/>
    <property type="evidence" value="ECO:0007669"/>
    <property type="project" value="InterPro"/>
</dbReference>
<keyword evidence="3" id="KW-1185">Reference proteome</keyword>
<dbReference type="OrthoDB" id="943252at2759"/>
<feature type="domain" description="RNase H type-1" evidence="1">
    <location>
        <begin position="12"/>
        <end position="115"/>
    </location>
</feature>
<dbReference type="Gene3D" id="3.30.420.10">
    <property type="entry name" value="Ribonuclease H-like superfamily/Ribonuclease H"/>
    <property type="match status" value="1"/>
</dbReference>
<organism evidence="2 3">
    <name type="scientific">Gossypium harknessii</name>
    <dbReference type="NCBI Taxonomy" id="34285"/>
    <lineage>
        <taxon>Eukaryota</taxon>
        <taxon>Viridiplantae</taxon>
        <taxon>Streptophyta</taxon>
        <taxon>Embryophyta</taxon>
        <taxon>Tracheophyta</taxon>
        <taxon>Spermatophyta</taxon>
        <taxon>Magnoliopsida</taxon>
        <taxon>eudicotyledons</taxon>
        <taxon>Gunneridae</taxon>
        <taxon>Pentapetalae</taxon>
        <taxon>rosids</taxon>
        <taxon>malvids</taxon>
        <taxon>Malvales</taxon>
        <taxon>Malvaceae</taxon>
        <taxon>Malvoideae</taxon>
        <taxon>Gossypium</taxon>
    </lineage>
</organism>
<dbReference type="PANTHER" id="PTHR47074">
    <property type="entry name" value="BNAC02G40300D PROTEIN"/>
    <property type="match status" value="1"/>
</dbReference>
<dbReference type="CDD" id="cd06222">
    <property type="entry name" value="RNase_H_like"/>
    <property type="match status" value="1"/>
</dbReference>
<comment type="caution">
    <text evidence="2">The sequence shown here is derived from an EMBL/GenBank/DDBJ whole genome shotgun (WGS) entry which is preliminary data.</text>
</comment>
<feature type="non-terminal residue" evidence="2">
    <location>
        <position position="1"/>
    </location>
</feature>
<dbReference type="InterPro" id="IPR002156">
    <property type="entry name" value="RNaseH_domain"/>
</dbReference>
<accession>A0A7J9ICB9</accession>
<dbReference type="Proteomes" id="UP000593560">
    <property type="component" value="Unassembled WGS sequence"/>
</dbReference>
<dbReference type="AlphaFoldDB" id="A0A7J9ICB9"/>
<dbReference type="PANTHER" id="PTHR47074:SF48">
    <property type="entry name" value="POLYNUCLEOTIDYL TRANSFERASE, RIBONUCLEASE H-LIKE SUPERFAMILY PROTEIN"/>
    <property type="match status" value="1"/>
</dbReference>
<dbReference type="InterPro" id="IPR036397">
    <property type="entry name" value="RNaseH_sf"/>
</dbReference>
<sequence>NPSTASLVKVKFDALYKKETHDSISGIVIRDHNGHVLVACPKRNSCISGPSAVEALACFHGLEFALGLRFMDVIVERGCAFIVNKLRSKGTNHSNISGFIQDAKSLIKGFHSCNFS</sequence>